<evidence type="ECO:0000256" key="5">
    <source>
        <dbReference type="ARBA" id="ARBA00023136"/>
    </source>
</evidence>
<evidence type="ECO:0000259" key="7">
    <source>
        <dbReference type="Pfam" id="PF03772"/>
    </source>
</evidence>
<dbReference type="EMBL" id="CP020991">
    <property type="protein sequence ID" value="AUO19493.1"/>
    <property type="molecule type" value="Genomic_DNA"/>
</dbReference>
<dbReference type="AlphaFoldDB" id="A0A2K9P2L1"/>
<feature type="transmembrane region" description="Helical" evidence="6">
    <location>
        <begin position="44"/>
        <end position="65"/>
    </location>
</feature>
<dbReference type="KEGG" id="mpec:B9O19_01332"/>
<feature type="domain" description="ComEC/Rec2-related protein" evidence="7">
    <location>
        <begin position="253"/>
        <end position="542"/>
    </location>
</feature>
<dbReference type="InterPro" id="IPR025405">
    <property type="entry name" value="DUF4131"/>
</dbReference>
<dbReference type="PANTHER" id="PTHR30619">
    <property type="entry name" value="DNA INTERNALIZATION/COMPETENCE PROTEIN COMEC/REC2"/>
    <property type="match status" value="1"/>
</dbReference>
<keyword evidence="2" id="KW-1003">Cell membrane</keyword>
<feature type="transmembrane region" description="Helical" evidence="6">
    <location>
        <begin position="526"/>
        <end position="547"/>
    </location>
</feature>
<evidence type="ECO:0000256" key="6">
    <source>
        <dbReference type="SAM" id="Phobius"/>
    </source>
</evidence>
<name>A0A2K9P2L1_9FIRM</name>
<dbReference type="Pfam" id="PF13567">
    <property type="entry name" value="DUF4131"/>
    <property type="match status" value="1"/>
</dbReference>
<keyword evidence="3 6" id="KW-0812">Transmembrane</keyword>
<accession>A0A2K9P2L1</accession>
<feature type="transmembrane region" description="Helical" evidence="6">
    <location>
        <begin position="274"/>
        <end position="299"/>
    </location>
</feature>
<keyword evidence="5 6" id="KW-0472">Membrane</keyword>
<dbReference type="Pfam" id="PF03772">
    <property type="entry name" value="Competence"/>
    <property type="match status" value="1"/>
</dbReference>
<dbReference type="RefSeq" id="WP_102365696.1">
    <property type="nucleotide sequence ID" value="NZ_CP020991.1"/>
</dbReference>
<dbReference type="Proteomes" id="UP000235589">
    <property type="component" value="Chromosome"/>
</dbReference>
<feature type="transmembrane region" description="Helical" evidence="6">
    <location>
        <begin position="464"/>
        <end position="483"/>
    </location>
</feature>
<evidence type="ECO:0000259" key="8">
    <source>
        <dbReference type="Pfam" id="PF13567"/>
    </source>
</evidence>
<evidence type="ECO:0000256" key="4">
    <source>
        <dbReference type="ARBA" id="ARBA00022989"/>
    </source>
</evidence>
<protein>
    <submittedName>
        <fullName evidence="9">Competence protein ComEC</fullName>
    </submittedName>
</protein>
<sequence>MTGKIVKFSFFRVRYLVCFAVFFLFALVLSITGGFDEINGGRTAVIISVLVLLSAAVLFIVISVFDRSLRMKPDLLNRLIAAVCILSAIGVGIGYPAAYKMALYNKLNDFDHVYSQVYAKVISEPALSSSGKSVGMTVRVEYISGDGKTLENPKSKFKVYLPSGSNVRYGMGISFKAELGRPEEKLGDFYYRRQLLSQGCYMSVYANSFSEYRPKETMWDKFCGVGIMIRGKVSEYADYILAGSEESGLLKGILIGDKNDFSENLYSDMSKSGFMHIAAVSGLHVSFLCALLGVLLSAFSKKIRIAVTVPVLILFASVAAFTPSVNRAVIMMSIFLFSYLLMKDPDPVTSLFTAALVLVAVNPYVVFNLSFILSFSATLSLLIFARPLTAISKAGAEKASEKIFELTLFKRFVKNTKVLKNNIVKSISWLLDAFLVPLACQIGVMPILAYYFERISIGSIVGNIIVIPSTMIVFVVGFINFLIYCIYPPLSGLLSLIIIRPFLRLIRGTAGQLSGLSYVPGLKMSLFSIIVYYILAAAFYYFLTFVLKKIKSATKNAEKL</sequence>
<proteinExistence type="predicted"/>
<comment type="subcellular location">
    <subcellularLocation>
        <location evidence="1">Cell membrane</location>
        <topology evidence="1">Multi-pass membrane protein</topology>
    </subcellularLocation>
</comment>
<feature type="transmembrane region" description="Helical" evidence="6">
    <location>
        <begin position="351"/>
        <end position="384"/>
    </location>
</feature>
<evidence type="ECO:0000256" key="1">
    <source>
        <dbReference type="ARBA" id="ARBA00004651"/>
    </source>
</evidence>
<dbReference type="NCBIfam" id="TIGR00360">
    <property type="entry name" value="ComEC_N-term"/>
    <property type="match status" value="1"/>
</dbReference>
<feature type="transmembrane region" description="Helical" evidence="6">
    <location>
        <begin position="429"/>
        <end position="452"/>
    </location>
</feature>
<dbReference type="InterPro" id="IPR004477">
    <property type="entry name" value="ComEC_N"/>
</dbReference>
<dbReference type="OrthoDB" id="9761531at2"/>
<dbReference type="GeneID" id="98062731"/>
<dbReference type="PANTHER" id="PTHR30619:SF7">
    <property type="entry name" value="BETA-LACTAMASE DOMAIN PROTEIN"/>
    <property type="match status" value="1"/>
</dbReference>
<gene>
    <name evidence="9" type="ORF">B9O19_01332</name>
</gene>
<keyword evidence="4 6" id="KW-1133">Transmembrane helix</keyword>
<reference evidence="9 10" key="1">
    <citation type="submission" date="2017-04" db="EMBL/GenBank/DDBJ databases">
        <title>Monoglobus pectinilyticus 14 draft genome.</title>
        <authorList>
            <person name="Kim C."/>
            <person name="Rosendale D.I."/>
            <person name="Kelly W.J."/>
            <person name="Tannock G.W."/>
            <person name="Patchett M.L."/>
            <person name="Jordens J.Z."/>
        </authorList>
    </citation>
    <scope>NUCLEOTIDE SEQUENCE [LARGE SCALE GENOMIC DNA]</scope>
    <source>
        <strain evidence="9 10">14</strain>
    </source>
</reference>
<feature type="domain" description="DUF4131" evidence="8">
    <location>
        <begin position="49"/>
        <end position="208"/>
    </location>
</feature>
<keyword evidence="10" id="KW-1185">Reference proteome</keyword>
<feature type="transmembrane region" description="Helical" evidence="6">
    <location>
        <begin position="311"/>
        <end position="339"/>
    </location>
</feature>
<feature type="transmembrane region" description="Helical" evidence="6">
    <location>
        <begin position="77"/>
        <end position="98"/>
    </location>
</feature>
<dbReference type="GO" id="GO:0005886">
    <property type="term" value="C:plasma membrane"/>
    <property type="evidence" value="ECO:0007669"/>
    <property type="project" value="UniProtKB-SubCell"/>
</dbReference>
<organism evidence="9 10">
    <name type="scientific">Monoglobus pectinilyticus</name>
    <dbReference type="NCBI Taxonomy" id="1981510"/>
    <lineage>
        <taxon>Bacteria</taxon>
        <taxon>Bacillati</taxon>
        <taxon>Bacillota</taxon>
        <taxon>Clostridia</taxon>
        <taxon>Monoglobales</taxon>
        <taxon>Monoglobaceae</taxon>
        <taxon>Monoglobus</taxon>
    </lineage>
</organism>
<dbReference type="InterPro" id="IPR052159">
    <property type="entry name" value="Competence_DNA_uptake"/>
</dbReference>
<evidence type="ECO:0000256" key="2">
    <source>
        <dbReference type="ARBA" id="ARBA00022475"/>
    </source>
</evidence>
<evidence type="ECO:0000256" key="3">
    <source>
        <dbReference type="ARBA" id="ARBA00022692"/>
    </source>
</evidence>
<evidence type="ECO:0000313" key="10">
    <source>
        <dbReference type="Proteomes" id="UP000235589"/>
    </source>
</evidence>
<evidence type="ECO:0000313" key="9">
    <source>
        <dbReference type="EMBL" id="AUO19493.1"/>
    </source>
</evidence>
<feature type="transmembrane region" description="Helical" evidence="6">
    <location>
        <begin position="490"/>
        <end position="506"/>
    </location>
</feature>